<keyword evidence="3" id="KW-0963">Cytoplasm</keyword>
<evidence type="ECO:0000256" key="5">
    <source>
        <dbReference type="SAM" id="Coils"/>
    </source>
</evidence>
<evidence type="ECO:0000313" key="7">
    <source>
        <dbReference type="Ensembl" id="ENSTRUP00000037513.3"/>
    </source>
</evidence>
<dbReference type="GO" id="GO:0007017">
    <property type="term" value="P:microtubule-based process"/>
    <property type="evidence" value="ECO:0007669"/>
    <property type="project" value="InterPro"/>
</dbReference>
<comment type="subcellular location">
    <subcellularLocation>
        <location evidence="1">Cytoplasm</location>
    </subcellularLocation>
</comment>
<keyword evidence="4" id="KW-0243">Dynein</keyword>
<dbReference type="GeneTree" id="ENSGT00390000003427"/>
<dbReference type="GO" id="GO:0030286">
    <property type="term" value="C:dynein complex"/>
    <property type="evidence" value="ECO:0007669"/>
    <property type="project" value="UniProtKB-KW"/>
</dbReference>
<evidence type="ECO:0000256" key="6">
    <source>
        <dbReference type="SAM" id="MobiDB-lite"/>
    </source>
</evidence>
<dbReference type="Pfam" id="PF04912">
    <property type="entry name" value="Dynamitin"/>
    <property type="match status" value="1"/>
</dbReference>
<reference evidence="7" key="2">
    <citation type="submission" date="2025-08" db="UniProtKB">
        <authorList>
            <consortium name="Ensembl"/>
        </authorList>
    </citation>
    <scope>IDENTIFICATION</scope>
</reference>
<dbReference type="AlphaFoldDB" id="H2UKP2"/>
<keyword evidence="8" id="KW-1185">Reference proteome</keyword>
<reference evidence="7 8" key="1">
    <citation type="journal article" date="2011" name="Genome Biol. Evol.">
        <title>Integration of the genetic map and genome assembly of fugu facilitates insights into distinct features of genome evolution in teleosts and mammals.</title>
        <authorList>
            <person name="Kai W."/>
            <person name="Kikuchi K."/>
            <person name="Tohari S."/>
            <person name="Chew A.K."/>
            <person name="Tay A."/>
            <person name="Fujiwara A."/>
            <person name="Hosoya S."/>
            <person name="Suetake H."/>
            <person name="Naruse K."/>
            <person name="Brenner S."/>
            <person name="Suzuki Y."/>
            <person name="Venkatesh B."/>
        </authorList>
    </citation>
    <scope>NUCLEOTIDE SEQUENCE [LARGE SCALE GENOMIC DNA]</scope>
</reference>
<gene>
    <name evidence="7" type="primary">dctn2</name>
</gene>
<evidence type="ECO:0000256" key="2">
    <source>
        <dbReference type="ARBA" id="ARBA00006176"/>
    </source>
</evidence>
<reference evidence="7" key="3">
    <citation type="submission" date="2025-09" db="UniProtKB">
        <authorList>
            <consortium name="Ensembl"/>
        </authorList>
    </citation>
    <scope>IDENTIFICATION</scope>
</reference>
<evidence type="ECO:0000256" key="1">
    <source>
        <dbReference type="ARBA" id="ARBA00004496"/>
    </source>
</evidence>
<evidence type="ECO:0000256" key="4">
    <source>
        <dbReference type="ARBA" id="ARBA00023017"/>
    </source>
</evidence>
<evidence type="ECO:0000256" key="3">
    <source>
        <dbReference type="ARBA" id="ARBA00022490"/>
    </source>
</evidence>
<dbReference type="InterPro" id="IPR028133">
    <property type="entry name" value="Dynamitin"/>
</dbReference>
<evidence type="ECO:0000313" key="8">
    <source>
        <dbReference type="Proteomes" id="UP000005226"/>
    </source>
</evidence>
<feature type="coiled-coil region" evidence="5">
    <location>
        <begin position="62"/>
        <end position="96"/>
    </location>
</feature>
<dbReference type="GO" id="GO:0005737">
    <property type="term" value="C:cytoplasm"/>
    <property type="evidence" value="ECO:0007669"/>
    <property type="project" value="UniProtKB-SubCell"/>
</dbReference>
<protein>
    <submittedName>
        <fullName evidence="7">Dynactin 2 (p50)</fullName>
    </submittedName>
</protein>
<proteinExistence type="inferred from homology"/>
<accession>H2UKP2</accession>
<feature type="region of interest" description="Disordered" evidence="6">
    <location>
        <begin position="150"/>
        <end position="170"/>
    </location>
</feature>
<dbReference type="STRING" id="31033.ENSTRUP00000075122"/>
<keyword evidence="5" id="KW-0175">Coiled coil</keyword>
<dbReference type="Ensembl" id="ENSTRUT00000037648.3">
    <property type="protein sequence ID" value="ENSTRUP00000037513.3"/>
    <property type="gene ID" value="ENSTRUG00000014681.3"/>
</dbReference>
<organism evidence="7 8">
    <name type="scientific">Takifugu rubripes</name>
    <name type="common">Japanese pufferfish</name>
    <name type="synonym">Fugu rubripes</name>
    <dbReference type="NCBI Taxonomy" id="31033"/>
    <lineage>
        <taxon>Eukaryota</taxon>
        <taxon>Metazoa</taxon>
        <taxon>Chordata</taxon>
        <taxon>Craniata</taxon>
        <taxon>Vertebrata</taxon>
        <taxon>Euteleostomi</taxon>
        <taxon>Actinopterygii</taxon>
        <taxon>Neopterygii</taxon>
        <taxon>Teleostei</taxon>
        <taxon>Neoteleostei</taxon>
        <taxon>Acanthomorphata</taxon>
        <taxon>Eupercaria</taxon>
        <taxon>Tetraodontiformes</taxon>
        <taxon>Tetradontoidea</taxon>
        <taxon>Tetraodontidae</taxon>
        <taxon>Takifugu</taxon>
    </lineage>
</organism>
<dbReference type="HOGENOM" id="CLU_049964_1_0_1"/>
<dbReference type="PANTHER" id="PTHR15346">
    <property type="entry name" value="DYNACTIN SUBUNIT"/>
    <property type="match status" value="1"/>
</dbReference>
<dbReference type="GO" id="GO:0005869">
    <property type="term" value="C:dynactin complex"/>
    <property type="evidence" value="ECO:0007669"/>
    <property type="project" value="InterPro"/>
</dbReference>
<sequence length="369" mass="40580">VEELCSDSVERIVVNPNAAYDKFKDKHVNTKGLDFSDRISRSRRVGYESGDFEILGEGCGVKETPQQKYQRLVNEIQELTQEVDAIQTATKECNAEERLTPVVLAQQAAQLKQQLVSAHLDSLLGPQAHINLADPDGALARRLLTQLEAAKGSRGGAPGDGKPAPAKGPDGVVLYELHSRPEQEKFTESAKIAELEKRLAEMEIAVGSGSDKQGPLSTGVQGASLMDTIELLQARVSALDSTMLDQVEARLQSVLGKMNEIAKHKAAIEDAETQNKVSQLYDVVQKWDAMSTSVPQVVQRLVAVKELHEQAMQFGQLLTHLDTTQQMINNSLKDNNTLLTQVQQTMKENLLAIEENFSALDERMKKVSK</sequence>
<name>H2UKP2_TAKRU</name>
<dbReference type="Proteomes" id="UP000005226">
    <property type="component" value="Chromosome 19"/>
</dbReference>
<feature type="compositionally biased region" description="Low complexity" evidence="6">
    <location>
        <begin position="160"/>
        <end position="170"/>
    </location>
</feature>
<comment type="similarity">
    <text evidence="2">Belongs to the dynactin subunit 2 family.</text>
</comment>